<gene>
    <name evidence="1" type="ORF">BN4615_P5856</name>
</gene>
<dbReference type="RefSeq" id="WP_225275650.1">
    <property type="nucleotide sequence ID" value="NZ_CP084058.1"/>
</dbReference>
<accession>A0A1M4EC18</accession>
<dbReference type="EMBL" id="LT559118">
    <property type="protein sequence ID" value="SBO96340.1"/>
    <property type="molecule type" value="Genomic_DNA"/>
</dbReference>
<proteinExistence type="predicted"/>
<name>A0A1M4EC18_9ACTN</name>
<protein>
    <submittedName>
        <fullName evidence="1">Uncharacterized protein</fullName>
    </submittedName>
</protein>
<reference evidence="1" key="1">
    <citation type="submission" date="2016-04" db="EMBL/GenBank/DDBJ databases">
        <authorList>
            <person name="Evans L.H."/>
            <person name="Alamgir A."/>
            <person name="Owens N."/>
            <person name="Weber N.D."/>
            <person name="Virtaneva K."/>
            <person name="Barbian K."/>
            <person name="Babar A."/>
            <person name="Rosenke K."/>
        </authorList>
    </citation>
    <scope>NUCLEOTIDE SEQUENCE</scope>
    <source>
        <strain evidence="1">Nono1</strain>
    </source>
</reference>
<dbReference type="AlphaFoldDB" id="A0A1M4EC18"/>
<sequence length="106" mass="11195">MRGILFSSWAVRVPETARGSAGLSGLFRLVQALPVLASGRVFCLVLILRQSGAALGLFSGGRQSEVMRFRVSACLVEVAAARFSVGVAGLMERLLSGAVQSRRSVT</sequence>
<organism evidence="1">
    <name type="scientific">Nonomuraea gerenzanensis</name>
    <dbReference type="NCBI Taxonomy" id="93944"/>
    <lineage>
        <taxon>Bacteria</taxon>
        <taxon>Bacillati</taxon>
        <taxon>Actinomycetota</taxon>
        <taxon>Actinomycetes</taxon>
        <taxon>Streptosporangiales</taxon>
        <taxon>Streptosporangiaceae</taxon>
        <taxon>Nonomuraea</taxon>
    </lineage>
</organism>
<evidence type="ECO:0000313" key="1">
    <source>
        <dbReference type="EMBL" id="SBO96340.1"/>
    </source>
</evidence>